<reference evidence="8 9" key="1">
    <citation type="submission" date="2016-03" db="EMBL/GenBank/DDBJ databases">
        <title>Comparative genomics of Pseudogymnoascus destructans, the fungus causing white-nose syndrome of bats.</title>
        <authorList>
            <person name="Palmer J.M."/>
            <person name="Drees K.P."/>
            <person name="Foster J.T."/>
            <person name="Lindner D.L."/>
        </authorList>
    </citation>
    <scope>NUCLEOTIDE SEQUENCE [LARGE SCALE GENOMIC DNA]</scope>
    <source>
        <strain evidence="8 9">UAMH 10579</strain>
    </source>
</reference>
<evidence type="ECO:0000313" key="8">
    <source>
        <dbReference type="EMBL" id="OBT97813.1"/>
    </source>
</evidence>
<evidence type="ECO:0000256" key="1">
    <source>
        <dbReference type="ARBA" id="ARBA00009865"/>
    </source>
</evidence>
<dbReference type="GO" id="GO:0004553">
    <property type="term" value="F:hydrolase activity, hydrolyzing O-glycosyl compounds"/>
    <property type="evidence" value="ECO:0007669"/>
    <property type="project" value="InterPro"/>
</dbReference>
<evidence type="ECO:0000313" key="9">
    <source>
        <dbReference type="Proteomes" id="UP000091956"/>
    </source>
</evidence>
<dbReference type="STRING" id="342668.A0A1B8GPP2"/>
<dbReference type="Proteomes" id="UP000091956">
    <property type="component" value="Unassembled WGS sequence"/>
</dbReference>
<dbReference type="OrthoDB" id="272289at2759"/>
<dbReference type="EMBL" id="KV460220">
    <property type="protein sequence ID" value="OBT97813.1"/>
    <property type="molecule type" value="Genomic_DNA"/>
</dbReference>
<dbReference type="SUPFAM" id="SSF75005">
    <property type="entry name" value="Arabinanase/levansucrase/invertase"/>
    <property type="match status" value="1"/>
</dbReference>
<proteinExistence type="inferred from homology"/>
<feature type="chain" id="PRO_5008608957" description="Alpha-N-arabinofuranosidase 2" evidence="7">
    <location>
        <begin position="20"/>
        <end position="321"/>
    </location>
</feature>
<dbReference type="GO" id="GO:0005975">
    <property type="term" value="P:carbohydrate metabolic process"/>
    <property type="evidence" value="ECO:0007669"/>
    <property type="project" value="InterPro"/>
</dbReference>
<dbReference type="Pfam" id="PF04616">
    <property type="entry name" value="Glyco_hydro_43"/>
    <property type="match status" value="1"/>
</dbReference>
<dbReference type="InterPro" id="IPR006710">
    <property type="entry name" value="Glyco_hydro_43"/>
</dbReference>
<dbReference type="RefSeq" id="XP_018131546.1">
    <property type="nucleotide sequence ID" value="XM_018274525.1"/>
</dbReference>
<evidence type="ECO:0000256" key="4">
    <source>
        <dbReference type="ARBA" id="ARBA00023295"/>
    </source>
</evidence>
<organism evidence="8 9">
    <name type="scientific">Pseudogymnoascus verrucosus</name>
    <dbReference type="NCBI Taxonomy" id="342668"/>
    <lineage>
        <taxon>Eukaryota</taxon>
        <taxon>Fungi</taxon>
        <taxon>Dikarya</taxon>
        <taxon>Ascomycota</taxon>
        <taxon>Pezizomycotina</taxon>
        <taxon>Leotiomycetes</taxon>
        <taxon>Thelebolales</taxon>
        <taxon>Thelebolaceae</taxon>
        <taxon>Pseudogymnoascus</taxon>
    </lineage>
</organism>
<feature type="region of interest" description="Disordered" evidence="6">
    <location>
        <begin position="302"/>
        <end position="321"/>
    </location>
</feature>
<dbReference type="PANTHER" id="PTHR43817:SF1">
    <property type="entry name" value="HYDROLASE, FAMILY 43, PUTATIVE (AFU_ORTHOLOGUE AFUA_3G01660)-RELATED"/>
    <property type="match status" value="1"/>
</dbReference>
<keyword evidence="2 7" id="KW-0732">Signal</keyword>
<keyword evidence="3 5" id="KW-0378">Hydrolase</keyword>
<dbReference type="AlphaFoldDB" id="A0A1B8GPP2"/>
<dbReference type="InterPro" id="IPR023296">
    <property type="entry name" value="Glyco_hydro_beta-prop_sf"/>
</dbReference>
<dbReference type="CDD" id="cd18820">
    <property type="entry name" value="GH43_LbAraf43-like"/>
    <property type="match status" value="1"/>
</dbReference>
<dbReference type="Gene3D" id="2.115.10.20">
    <property type="entry name" value="Glycosyl hydrolase domain, family 43"/>
    <property type="match status" value="1"/>
</dbReference>
<evidence type="ECO:0000256" key="7">
    <source>
        <dbReference type="SAM" id="SignalP"/>
    </source>
</evidence>
<protein>
    <recommendedName>
        <fullName evidence="10">Alpha-N-arabinofuranosidase 2</fullName>
    </recommendedName>
</protein>
<keyword evidence="4 5" id="KW-0326">Glycosidase</keyword>
<evidence type="ECO:0000256" key="3">
    <source>
        <dbReference type="ARBA" id="ARBA00022801"/>
    </source>
</evidence>
<keyword evidence="9" id="KW-1185">Reference proteome</keyword>
<dbReference type="PANTHER" id="PTHR43817">
    <property type="entry name" value="GLYCOSYL HYDROLASE"/>
    <property type="match status" value="1"/>
</dbReference>
<sequence length="321" mass="34501">MKLFTFITTALSLTSLVSAATFSNPLKPKDGSDPHIVYTGGYYYLMTTTWTNLQITRATTLEGLKKGETKIVWTDKTASRCCNMWAPELHYFDGLWYIYYTAGTSADLNGQRPNVLKGGATPFDSYSHLATLMNTWGIDGSILRTTSANYFVYSCFSSAGLQSLCIAPLNSPGSVGATTVISQPTKSWETVGNPVNEGPVAMYYGGKTYLAYSASDCWTASYQLGLLTWNGGDPTKAASWVKTGPFLTSANGNYGAGHNGFFQSPDGTEIWNVYHADANSAGACDGTRYTMAQKVNWNSDNTPNFGSPGALGTKITGPSGE</sequence>
<comment type="similarity">
    <text evidence="1 5">Belongs to the glycosyl hydrolase 43 family.</text>
</comment>
<evidence type="ECO:0000256" key="5">
    <source>
        <dbReference type="RuleBase" id="RU361187"/>
    </source>
</evidence>
<evidence type="ECO:0008006" key="10">
    <source>
        <dbReference type="Google" id="ProtNLM"/>
    </source>
</evidence>
<evidence type="ECO:0000256" key="6">
    <source>
        <dbReference type="SAM" id="MobiDB-lite"/>
    </source>
</evidence>
<evidence type="ECO:0000256" key="2">
    <source>
        <dbReference type="ARBA" id="ARBA00022729"/>
    </source>
</evidence>
<feature type="signal peptide" evidence="7">
    <location>
        <begin position="1"/>
        <end position="19"/>
    </location>
</feature>
<accession>A0A1B8GPP2</accession>
<reference evidence="9" key="2">
    <citation type="journal article" date="2018" name="Nat. Commun.">
        <title>Extreme sensitivity to ultraviolet light in the fungal pathogen causing white-nose syndrome of bats.</title>
        <authorList>
            <person name="Palmer J.M."/>
            <person name="Drees K.P."/>
            <person name="Foster J.T."/>
            <person name="Lindner D.L."/>
        </authorList>
    </citation>
    <scope>NUCLEOTIDE SEQUENCE [LARGE SCALE GENOMIC DNA]</scope>
    <source>
        <strain evidence="9">UAMH 10579</strain>
    </source>
</reference>
<gene>
    <name evidence="8" type="ORF">VE01_05059</name>
</gene>
<name>A0A1B8GPP2_9PEZI</name>
<dbReference type="GeneID" id="28838445"/>